<comment type="similarity">
    <text evidence="2">Belongs to the ABC transporter superfamily. ABCG family. Eye pigment precursor importer (TC 3.A.1.204) subfamily.</text>
</comment>
<dbReference type="InterPro" id="IPR052215">
    <property type="entry name" value="Plant_ABCG"/>
</dbReference>
<reference evidence="9 10" key="1">
    <citation type="journal article" date="2020" name="Nat. Food">
        <title>A phased Vanilla planifolia genome enables genetic improvement of flavour and production.</title>
        <authorList>
            <person name="Hasing T."/>
            <person name="Tang H."/>
            <person name="Brym M."/>
            <person name="Khazi F."/>
            <person name="Huang T."/>
            <person name="Chambers A.H."/>
        </authorList>
    </citation>
    <scope>NUCLEOTIDE SEQUENCE [LARGE SCALE GENOMIC DNA]</scope>
    <source>
        <tissue evidence="9">Leaf</tissue>
    </source>
</reference>
<keyword evidence="4 7" id="KW-0812">Transmembrane</keyword>
<feature type="transmembrane region" description="Helical" evidence="7">
    <location>
        <begin position="312"/>
        <end position="330"/>
    </location>
</feature>
<dbReference type="OrthoDB" id="5307922at2759"/>
<keyword evidence="10" id="KW-1185">Reference proteome</keyword>
<dbReference type="PANTHER" id="PTHR48042:SF11">
    <property type="entry name" value="ABC TRANSPORTER G FAMILY MEMBER 11"/>
    <property type="match status" value="1"/>
</dbReference>
<dbReference type="PANTHER" id="PTHR48042">
    <property type="entry name" value="ABC TRANSPORTER G FAMILY MEMBER 11"/>
    <property type="match status" value="1"/>
</dbReference>
<feature type="domain" description="ABC-2 type transporter transmembrane" evidence="8">
    <location>
        <begin position="195"/>
        <end position="244"/>
    </location>
</feature>
<dbReference type="AlphaFoldDB" id="A0A835PR23"/>
<evidence type="ECO:0000313" key="10">
    <source>
        <dbReference type="Proteomes" id="UP000636800"/>
    </source>
</evidence>
<dbReference type="InterPro" id="IPR013525">
    <property type="entry name" value="ABC2_TM"/>
</dbReference>
<evidence type="ECO:0000259" key="8">
    <source>
        <dbReference type="Pfam" id="PF01061"/>
    </source>
</evidence>
<evidence type="ECO:0000256" key="3">
    <source>
        <dbReference type="ARBA" id="ARBA00022448"/>
    </source>
</evidence>
<evidence type="ECO:0000256" key="1">
    <source>
        <dbReference type="ARBA" id="ARBA00004141"/>
    </source>
</evidence>
<evidence type="ECO:0000256" key="6">
    <source>
        <dbReference type="ARBA" id="ARBA00023136"/>
    </source>
</evidence>
<dbReference type="GO" id="GO:0140359">
    <property type="term" value="F:ABC-type transporter activity"/>
    <property type="evidence" value="ECO:0007669"/>
    <property type="project" value="InterPro"/>
</dbReference>
<keyword evidence="3" id="KW-0813">Transport</keyword>
<sequence length="367" mass="42001">MYSAAYGLLDKMERKKRALVEGIIVDMGLQECADTVIGNWHLRGIRAAKREGCLQHVIYFTTILERSIKRWKDRYSSIHQLSSEVFAQGIPRPSLRNPSDHFLRCINSDFDKVKASLKGSMKRRKVTAAEATGRLIRFYRRSQHYYSAREEEEISRVVNLCPRSLCFSFLASSRLCLSGDQLPCRRHEGFPKRGLNGHYGVTTFVISNTISAMPFLILISFLSGTVCYFMVRLHPGFMHYMFFCCAIRKRHCGGELHDGHSQFGSQLSYGYHPRAGIQAPKDIPANMECNVVYQLPLLGAADRREALKWCDLAVLFSMIAVYRVVFFAMIKISEEVTPWMSGSIARRRLMQKQRFRASCSSKSGLHR</sequence>
<dbReference type="Pfam" id="PF01061">
    <property type="entry name" value="ABC2_membrane"/>
    <property type="match status" value="1"/>
</dbReference>
<accession>A0A835PR23</accession>
<dbReference type="EMBL" id="JADCNL010000012">
    <property type="protein sequence ID" value="KAG0457050.1"/>
    <property type="molecule type" value="Genomic_DNA"/>
</dbReference>
<evidence type="ECO:0000256" key="5">
    <source>
        <dbReference type="ARBA" id="ARBA00022989"/>
    </source>
</evidence>
<organism evidence="9 10">
    <name type="scientific">Vanilla planifolia</name>
    <name type="common">Vanilla</name>
    <dbReference type="NCBI Taxonomy" id="51239"/>
    <lineage>
        <taxon>Eukaryota</taxon>
        <taxon>Viridiplantae</taxon>
        <taxon>Streptophyta</taxon>
        <taxon>Embryophyta</taxon>
        <taxon>Tracheophyta</taxon>
        <taxon>Spermatophyta</taxon>
        <taxon>Magnoliopsida</taxon>
        <taxon>Liliopsida</taxon>
        <taxon>Asparagales</taxon>
        <taxon>Orchidaceae</taxon>
        <taxon>Vanilloideae</taxon>
        <taxon>Vanilleae</taxon>
        <taxon>Vanilla</taxon>
    </lineage>
</organism>
<protein>
    <recommendedName>
        <fullName evidence="8">ABC-2 type transporter transmembrane domain-containing protein</fullName>
    </recommendedName>
</protein>
<feature type="transmembrane region" description="Helical" evidence="7">
    <location>
        <begin position="212"/>
        <end position="231"/>
    </location>
</feature>
<evidence type="ECO:0000313" key="9">
    <source>
        <dbReference type="EMBL" id="KAG0457050.1"/>
    </source>
</evidence>
<evidence type="ECO:0000256" key="2">
    <source>
        <dbReference type="ARBA" id="ARBA00005814"/>
    </source>
</evidence>
<evidence type="ECO:0000256" key="4">
    <source>
        <dbReference type="ARBA" id="ARBA00022692"/>
    </source>
</evidence>
<keyword evidence="5 7" id="KW-1133">Transmembrane helix</keyword>
<proteinExistence type="inferred from homology"/>
<name>A0A835PR23_VANPL</name>
<dbReference type="GO" id="GO:0016020">
    <property type="term" value="C:membrane"/>
    <property type="evidence" value="ECO:0007669"/>
    <property type="project" value="UniProtKB-SubCell"/>
</dbReference>
<dbReference type="Proteomes" id="UP000636800">
    <property type="component" value="Chromosome 12"/>
</dbReference>
<keyword evidence="6 7" id="KW-0472">Membrane</keyword>
<comment type="caution">
    <text evidence="9">The sequence shown here is derived from an EMBL/GenBank/DDBJ whole genome shotgun (WGS) entry which is preliminary data.</text>
</comment>
<gene>
    <name evidence="9" type="ORF">HPP92_022207</name>
</gene>
<comment type="subcellular location">
    <subcellularLocation>
        <location evidence="1">Membrane</location>
        <topology evidence="1">Multi-pass membrane protein</topology>
    </subcellularLocation>
</comment>
<evidence type="ECO:0000256" key="7">
    <source>
        <dbReference type="SAM" id="Phobius"/>
    </source>
</evidence>